<dbReference type="SUPFAM" id="SSF52540">
    <property type="entry name" value="P-loop containing nucleoside triphosphate hydrolases"/>
    <property type="match status" value="1"/>
</dbReference>
<dbReference type="HOGENOM" id="CLU_2006736_0_0_1"/>
<reference evidence="2" key="1">
    <citation type="submission" date="2015-05" db="UniProtKB">
        <authorList>
            <consortium name="EnsemblMetazoa"/>
        </authorList>
    </citation>
    <scope>IDENTIFICATION</scope>
</reference>
<accession>T1HB80</accession>
<dbReference type="STRING" id="13249.T1HB80"/>
<evidence type="ECO:0000259" key="1">
    <source>
        <dbReference type="Pfam" id="PF00685"/>
    </source>
</evidence>
<name>T1HB80_RHOPR</name>
<dbReference type="EnsemblMetazoa" id="RPRC001289-RA">
    <property type="protein sequence ID" value="RPRC001289-PA"/>
    <property type="gene ID" value="RPRC001289"/>
</dbReference>
<dbReference type="EMBL" id="ACPB03020941">
    <property type="status" value="NOT_ANNOTATED_CDS"/>
    <property type="molecule type" value="Genomic_DNA"/>
</dbReference>
<protein>
    <submittedName>
        <fullName evidence="2">Sulfotransfer_1 domain-containing protein</fullName>
    </submittedName>
</protein>
<dbReference type="eggNOG" id="KOG1584">
    <property type="taxonomic scope" value="Eukaryota"/>
</dbReference>
<feature type="domain" description="Sulfotransferase" evidence="1">
    <location>
        <begin position="75"/>
        <end position="120"/>
    </location>
</feature>
<dbReference type="EMBL" id="ACPB03020942">
    <property type="status" value="NOT_ANNOTATED_CDS"/>
    <property type="molecule type" value="Genomic_DNA"/>
</dbReference>
<proteinExistence type="predicted"/>
<dbReference type="InParanoid" id="T1HB80"/>
<dbReference type="InterPro" id="IPR000863">
    <property type="entry name" value="Sulfotransferase_dom"/>
</dbReference>
<dbReference type="Proteomes" id="UP000015103">
    <property type="component" value="Unassembled WGS sequence"/>
</dbReference>
<keyword evidence="3" id="KW-1185">Reference proteome</keyword>
<organism evidence="2 3">
    <name type="scientific">Rhodnius prolixus</name>
    <name type="common">Triatomid bug</name>
    <dbReference type="NCBI Taxonomy" id="13249"/>
    <lineage>
        <taxon>Eukaryota</taxon>
        <taxon>Metazoa</taxon>
        <taxon>Ecdysozoa</taxon>
        <taxon>Arthropoda</taxon>
        <taxon>Hexapoda</taxon>
        <taxon>Insecta</taxon>
        <taxon>Pterygota</taxon>
        <taxon>Neoptera</taxon>
        <taxon>Paraneoptera</taxon>
        <taxon>Hemiptera</taxon>
        <taxon>Heteroptera</taxon>
        <taxon>Panheteroptera</taxon>
        <taxon>Cimicomorpha</taxon>
        <taxon>Reduviidae</taxon>
        <taxon>Triatominae</taxon>
        <taxon>Rhodnius</taxon>
    </lineage>
</organism>
<evidence type="ECO:0000313" key="2">
    <source>
        <dbReference type="EnsemblMetazoa" id="RPRC001289-PA"/>
    </source>
</evidence>
<dbReference type="InterPro" id="IPR027417">
    <property type="entry name" value="P-loop_NTPase"/>
</dbReference>
<evidence type="ECO:0000313" key="3">
    <source>
        <dbReference type="Proteomes" id="UP000015103"/>
    </source>
</evidence>
<dbReference type="Gene3D" id="3.40.50.300">
    <property type="entry name" value="P-loop containing nucleotide triphosphate hydrolases"/>
    <property type="match status" value="1"/>
</dbReference>
<dbReference type="VEuPathDB" id="VectorBase:RPRC001289"/>
<dbReference type="AlphaFoldDB" id="T1HB80"/>
<dbReference type="GO" id="GO:0008146">
    <property type="term" value="F:sulfotransferase activity"/>
    <property type="evidence" value="ECO:0007669"/>
    <property type="project" value="InterPro"/>
</dbReference>
<sequence>MGNSCSERRRYGIFKKMTMVTVEELKDPIADYVREHRIPGLMPVGDVRLQPSGLIMPKEFSRYIDRIKNFQVRADDVWVISYPKCGTTWTQEMVWLIGNDLDYEGGKSKLLFQRFPFLDILEED</sequence>
<dbReference type="Pfam" id="PF00685">
    <property type="entry name" value="Sulfotransfer_1"/>
    <property type="match status" value="1"/>
</dbReference>